<evidence type="ECO:0000256" key="12">
    <source>
        <dbReference type="SAM" id="Phobius"/>
    </source>
</evidence>
<accession>A0A921AYZ4</accession>
<dbReference type="Proteomes" id="UP000698963">
    <property type="component" value="Unassembled WGS sequence"/>
</dbReference>
<keyword evidence="7 12" id="KW-1133">Transmembrane helix</keyword>
<name>A0A921AYZ4_9BACT</name>
<dbReference type="InterPro" id="IPR045861">
    <property type="entry name" value="CorA_cytoplasmic_dom"/>
</dbReference>
<keyword evidence="6" id="KW-0460">Magnesium</keyword>
<keyword evidence="4" id="KW-1003">Cell membrane</keyword>
<feature type="transmembrane region" description="Helical" evidence="12">
    <location>
        <begin position="291"/>
        <end position="312"/>
    </location>
</feature>
<keyword evidence="3" id="KW-0813">Transport</keyword>
<dbReference type="InterPro" id="IPR002523">
    <property type="entry name" value="MgTranspt_CorA/ZnTranspt_ZntB"/>
</dbReference>
<reference evidence="13" key="1">
    <citation type="journal article" date="2021" name="PeerJ">
        <title>Extensive microbial diversity within the chicken gut microbiome revealed by metagenomics and culture.</title>
        <authorList>
            <person name="Gilroy R."/>
            <person name="Ravi A."/>
            <person name="Getino M."/>
            <person name="Pursley I."/>
            <person name="Horton D.L."/>
            <person name="Alikhan N.F."/>
            <person name="Baker D."/>
            <person name="Gharbi K."/>
            <person name="Hall N."/>
            <person name="Watson M."/>
            <person name="Adriaenssens E.M."/>
            <person name="Foster-Nyarko E."/>
            <person name="Jarju S."/>
            <person name="Secka A."/>
            <person name="Antonio M."/>
            <person name="Oren A."/>
            <person name="Chaudhuri R.R."/>
            <person name="La Ragione R."/>
            <person name="Hildebrand F."/>
            <person name="Pallen M.J."/>
        </authorList>
    </citation>
    <scope>NUCLEOTIDE SEQUENCE</scope>
    <source>
        <strain evidence="13">ChiGjej2B2-19336</strain>
    </source>
</reference>
<dbReference type="RefSeq" id="WP_304124188.1">
    <property type="nucleotide sequence ID" value="NZ_DYZA01000248.1"/>
</dbReference>
<evidence type="ECO:0000313" key="13">
    <source>
        <dbReference type="EMBL" id="HJD98362.1"/>
    </source>
</evidence>
<dbReference type="PANTHER" id="PTHR46494:SF1">
    <property type="entry name" value="CORA FAMILY METAL ION TRANSPORTER (EUROFUNG)"/>
    <property type="match status" value="1"/>
</dbReference>
<evidence type="ECO:0000256" key="10">
    <source>
        <dbReference type="ARBA" id="ARBA00034269"/>
    </source>
</evidence>
<dbReference type="FunFam" id="1.20.58.340:FF:000004">
    <property type="entry name" value="Magnesium transport protein CorA"/>
    <property type="match status" value="1"/>
</dbReference>
<dbReference type="InterPro" id="IPR045863">
    <property type="entry name" value="CorA_TM1_TM2"/>
</dbReference>
<dbReference type="AlphaFoldDB" id="A0A921AYZ4"/>
<dbReference type="SUPFAM" id="SSF144083">
    <property type="entry name" value="Magnesium transport protein CorA, transmembrane region"/>
    <property type="match status" value="1"/>
</dbReference>
<proteinExistence type="inferred from homology"/>
<dbReference type="GO" id="GO:0005886">
    <property type="term" value="C:plasma membrane"/>
    <property type="evidence" value="ECO:0007669"/>
    <property type="project" value="UniProtKB-SubCell"/>
</dbReference>
<dbReference type="SUPFAM" id="SSF143865">
    <property type="entry name" value="CorA soluble domain-like"/>
    <property type="match status" value="1"/>
</dbReference>
<dbReference type="Gene3D" id="1.20.58.340">
    <property type="entry name" value="Magnesium transport protein CorA, transmembrane region"/>
    <property type="match status" value="1"/>
</dbReference>
<evidence type="ECO:0000256" key="4">
    <source>
        <dbReference type="ARBA" id="ARBA00022475"/>
    </source>
</evidence>
<comment type="function">
    <text evidence="11">Mediates influx of magnesium ions. Alternates between open and closed states. Activated by low cytoplasmic Mg(2+) levels. Inactive when cytoplasmic Mg(2+) levels are high.</text>
</comment>
<keyword evidence="8" id="KW-0406">Ion transport</keyword>
<dbReference type="GO" id="GO:0015087">
    <property type="term" value="F:cobalt ion transmembrane transporter activity"/>
    <property type="evidence" value="ECO:0007669"/>
    <property type="project" value="TreeGrafter"/>
</dbReference>
<evidence type="ECO:0000256" key="8">
    <source>
        <dbReference type="ARBA" id="ARBA00023065"/>
    </source>
</evidence>
<keyword evidence="9 12" id="KW-0472">Membrane</keyword>
<dbReference type="GO" id="GO:0050897">
    <property type="term" value="F:cobalt ion binding"/>
    <property type="evidence" value="ECO:0007669"/>
    <property type="project" value="TreeGrafter"/>
</dbReference>
<comment type="subcellular location">
    <subcellularLocation>
        <location evidence="1">Cell membrane</location>
        <topology evidence="1">Multi-pass membrane protein</topology>
    </subcellularLocation>
</comment>
<keyword evidence="5 12" id="KW-0812">Transmembrane</keyword>
<gene>
    <name evidence="13" type="ORF">K8W16_12050</name>
</gene>
<dbReference type="PANTHER" id="PTHR46494">
    <property type="entry name" value="CORA FAMILY METAL ION TRANSPORTER (EUROFUNG)"/>
    <property type="match status" value="1"/>
</dbReference>
<dbReference type="GO" id="GO:0015095">
    <property type="term" value="F:magnesium ion transmembrane transporter activity"/>
    <property type="evidence" value="ECO:0007669"/>
    <property type="project" value="TreeGrafter"/>
</dbReference>
<evidence type="ECO:0000256" key="2">
    <source>
        <dbReference type="ARBA" id="ARBA00009765"/>
    </source>
</evidence>
<evidence type="ECO:0000256" key="11">
    <source>
        <dbReference type="ARBA" id="ARBA00045497"/>
    </source>
</evidence>
<evidence type="ECO:0000256" key="7">
    <source>
        <dbReference type="ARBA" id="ARBA00022989"/>
    </source>
</evidence>
<comment type="catalytic activity">
    <reaction evidence="10">
        <text>Mg(2+)(in) = Mg(2+)(out)</text>
        <dbReference type="Rhea" id="RHEA:29827"/>
        <dbReference type="ChEBI" id="CHEBI:18420"/>
    </reaction>
</comment>
<dbReference type="EMBL" id="DYZA01000248">
    <property type="protein sequence ID" value="HJD98362.1"/>
    <property type="molecule type" value="Genomic_DNA"/>
</dbReference>
<evidence type="ECO:0000256" key="5">
    <source>
        <dbReference type="ARBA" id="ARBA00022692"/>
    </source>
</evidence>
<reference evidence="13" key="2">
    <citation type="submission" date="2021-09" db="EMBL/GenBank/DDBJ databases">
        <authorList>
            <person name="Gilroy R."/>
        </authorList>
    </citation>
    <scope>NUCLEOTIDE SEQUENCE</scope>
    <source>
        <strain evidence="13">ChiGjej2B2-19336</strain>
    </source>
</reference>
<comment type="caution">
    <text evidence="13">The sequence shown here is derived from an EMBL/GenBank/DDBJ whole genome shotgun (WGS) entry which is preliminary data.</text>
</comment>
<dbReference type="Pfam" id="PF01544">
    <property type="entry name" value="CorA"/>
    <property type="match status" value="1"/>
</dbReference>
<dbReference type="GO" id="GO:0000287">
    <property type="term" value="F:magnesium ion binding"/>
    <property type="evidence" value="ECO:0007669"/>
    <property type="project" value="TreeGrafter"/>
</dbReference>
<evidence type="ECO:0000256" key="1">
    <source>
        <dbReference type="ARBA" id="ARBA00004651"/>
    </source>
</evidence>
<feature type="transmembrane region" description="Helical" evidence="12">
    <location>
        <begin position="259"/>
        <end position="279"/>
    </location>
</feature>
<evidence type="ECO:0000256" key="3">
    <source>
        <dbReference type="ARBA" id="ARBA00022448"/>
    </source>
</evidence>
<dbReference type="CDD" id="cd12821">
    <property type="entry name" value="EcCorA_ZntB-like"/>
    <property type="match status" value="1"/>
</dbReference>
<evidence type="ECO:0000256" key="9">
    <source>
        <dbReference type="ARBA" id="ARBA00023136"/>
    </source>
</evidence>
<comment type="similarity">
    <text evidence="2">Belongs to the CorA metal ion transporter (MIT) (TC 1.A.35) family.</text>
</comment>
<organism evidence="13 14">
    <name type="scientific">Mailhella massiliensis</name>
    <dbReference type="NCBI Taxonomy" id="1903261"/>
    <lineage>
        <taxon>Bacteria</taxon>
        <taxon>Pseudomonadati</taxon>
        <taxon>Thermodesulfobacteriota</taxon>
        <taxon>Desulfovibrionia</taxon>
        <taxon>Desulfovibrionales</taxon>
        <taxon>Desulfovibrionaceae</taxon>
        <taxon>Mailhella</taxon>
    </lineage>
</organism>
<protein>
    <submittedName>
        <fullName evidence="13">Magnesium transporter CorA family protein</fullName>
    </submittedName>
</protein>
<evidence type="ECO:0000313" key="14">
    <source>
        <dbReference type="Proteomes" id="UP000698963"/>
    </source>
</evidence>
<sequence>MDIRHYHLSIPDGVWLGQTPGEHTLSWHDIRLKESERELSHLSAFLRDIGADEEIVTLCTLPMRFPSVEVSRSGVFLRFPQRSGWSAEQASYVMLLCMKDAFISIGPEQSPLFDRVLQRLENGSQPLEASSQGLLLFTMEACADISTLQYMAARSAVENLADRLDDEPDNIRQDELIALRRRVSRLSLQFEDQRYCMSALQSVQAQQLPFGHLKAELRDIVESQSHVAHSQDQLENRLRDLHNDCLLHAQRKTDYRLRVLTVLTSLCMPLSVIAGIYGMNFRFMPELDWEYGYFAVVGLMVLITVSLLLFFFKKGWFK</sequence>
<evidence type="ECO:0000256" key="6">
    <source>
        <dbReference type="ARBA" id="ARBA00022842"/>
    </source>
</evidence>